<keyword evidence="3" id="KW-1185">Reference proteome</keyword>
<keyword evidence="1" id="KW-0732">Signal</keyword>
<dbReference type="EMBL" id="CP007035">
    <property type="protein sequence ID" value="AHF17778.1"/>
    <property type="molecule type" value="Genomic_DNA"/>
</dbReference>
<dbReference type="Proteomes" id="UP000003586">
    <property type="component" value="Chromosome"/>
</dbReference>
<sequence>MKQVKKTFAFFGVLLFALTVLSRCSGKKDSVSTNPPGGGTDCSTIQAKFAANVYPIIQQSCQLSGCHNNTDRAGGHAWTSYAEISASASLINSDVQSGKMPKTGSLTAAQKSIINCWVNSGALNN</sequence>
<dbReference type="RefSeq" id="WP_008586465.1">
    <property type="nucleotide sequence ID" value="NZ_CP007035.1"/>
</dbReference>
<dbReference type="HOGENOM" id="CLU_141559_1_1_10"/>
<accession>W0F7J7</accession>
<protein>
    <recommendedName>
        <fullName evidence="4">Cytochrome C Planctomycete-type domain-containing protein</fullName>
    </recommendedName>
</protein>
<organism evidence="2 3">
    <name type="scientific">Niabella soli DSM 19437</name>
    <dbReference type="NCBI Taxonomy" id="929713"/>
    <lineage>
        <taxon>Bacteria</taxon>
        <taxon>Pseudomonadati</taxon>
        <taxon>Bacteroidota</taxon>
        <taxon>Chitinophagia</taxon>
        <taxon>Chitinophagales</taxon>
        <taxon>Chitinophagaceae</taxon>
        <taxon>Niabella</taxon>
    </lineage>
</organism>
<dbReference type="AlphaFoldDB" id="W0F7J7"/>
<evidence type="ECO:0000313" key="2">
    <source>
        <dbReference type="EMBL" id="AHF17778.1"/>
    </source>
</evidence>
<name>W0F7J7_9BACT</name>
<dbReference type="eggNOG" id="COG2010">
    <property type="taxonomic scope" value="Bacteria"/>
</dbReference>
<gene>
    <name evidence="2" type="ORF">NIASO_14040</name>
</gene>
<feature type="signal peptide" evidence="1">
    <location>
        <begin position="1"/>
        <end position="22"/>
    </location>
</feature>
<reference evidence="2 3" key="1">
    <citation type="submission" date="2013-12" db="EMBL/GenBank/DDBJ databases">
        <authorList>
            <consortium name="DOE Joint Genome Institute"/>
            <person name="Eisen J."/>
            <person name="Huntemann M."/>
            <person name="Han J."/>
            <person name="Chen A."/>
            <person name="Kyrpides N."/>
            <person name="Mavromatis K."/>
            <person name="Markowitz V."/>
            <person name="Palaniappan K."/>
            <person name="Ivanova N."/>
            <person name="Schaumberg A."/>
            <person name="Pati A."/>
            <person name="Liolios K."/>
            <person name="Nordberg H.P."/>
            <person name="Cantor M.N."/>
            <person name="Hua S.X."/>
            <person name="Woyke T."/>
        </authorList>
    </citation>
    <scope>NUCLEOTIDE SEQUENCE [LARGE SCALE GENOMIC DNA]</scope>
    <source>
        <strain evidence="3">DSM 19437</strain>
    </source>
</reference>
<feature type="chain" id="PRO_5004788584" description="Cytochrome C Planctomycete-type domain-containing protein" evidence="1">
    <location>
        <begin position="23"/>
        <end position="125"/>
    </location>
</feature>
<evidence type="ECO:0000313" key="3">
    <source>
        <dbReference type="Proteomes" id="UP000003586"/>
    </source>
</evidence>
<dbReference type="OrthoDB" id="9786191at2"/>
<proteinExistence type="predicted"/>
<dbReference type="STRING" id="929713.NIASO_14040"/>
<dbReference type="KEGG" id="nso:NIASO_14040"/>
<evidence type="ECO:0008006" key="4">
    <source>
        <dbReference type="Google" id="ProtNLM"/>
    </source>
</evidence>
<evidence type="ECO:0000256" key="1">
    <source>
        <dbReference type="SAM" id="SignalP"/>
    </source>
</evidence>